<keyword evidence="1" id="KW-0732">Signal</keyword>
<dbReference type="AlphaFoldDB" id="A0A9Q0GLI6"/>
<evidence type="ECO:0000313" key="2">
    <source>
        <dbReference type="EMBL" id="KAJ4851077.1"/>
    </source>
</evidence>
<reference evidence="2" key="2">
    <citation type="journal article" date="2023" name="Plants (Basel)">
        <title>Annotation of the Turnera subulata (Passifloraceae) Draft Genome Reveals the S-Locus Evolved after the Divergence of Turneroideae from Passifloroideae in a Stepwise Manner.</title>
        <authorList>
            <person name="Henning P.M."/>
            <person name="Roalson E.H."/>
            <person name="Mir W."/>
            <person name="McCubbin A.G."/>
            <person name="Shore J.S."/>
        </authorList>
    </citation>
    <scope>NUCLEOTIDE SEQUENCE</scope>
    <source>
        <strain evidence="2">F60SS</strain>
    </source>
</reference>
<proteinExistence type="predicted"/>
<reference evidence="2" key="1">
    <citation type="submission" date="2022-02" db="EMBL/GenBank/DDBJ databases">
        <authorList>
            <person name="Henning P.M."/>
            <person name="McCubbin A.G."/>
            <person name="Shore J.S."/>
        </authorList>
    </citation>
    <scope>NUCLEOTIDE SEQUENCE</scope>
    <source>
        <strain evidence="2">F60SS</strain>
        <tissue evidence="2">Leaves</tissue>
    </source>
</reference>
<evidence type="ECO:0000256" key="1">
    <source>
        <dbReference type="SAM" id="SignalP"/>
    </source>
</evidence>
<feature type="signal peptide" evidence="1">
    <location>
        <begin position="1"/>
        <end position="28"/>
    </location>
</feature>
<name>A0A9Q0GLI6_9ROSI</name>
<protein>
    <recommendedName>
        <fullName evidence="4">DUF5637 domain-containing protein</fullName>
    </recommendedName>
</protein>
<sequence length="96" mass="10047">MASSRQAISLVLMVVLVVSANFVHSAAGIREINNPAAGVSDGSDHSLKKNPYFGIIMPQFPRLFCSPQGVTCNTHAAFLCCSGVCICATDPFGLCA</sequence>
<dbReference type="Proteomes" id="UP001141552">
    <property type="component" value="Unassembled WGS sequence"/>
</dbReference>
<keyword evidence="3" id="KW-1185">Reference proteome</keyword>
<feature type="chain" id="PRO_5040163558" description="DUF5637 domain-containing protein" evidence="1">
    <location>
        <begin position="29"/>
        <end position="96"/>
    </location>
</feature>
<evidence type="ECO:0000313" key="3">
    <source>
        <dbReference type="Proteomes" id="UP001141552"/>
    </source>
</evidence>
<organism evidence="2 3">
    <name type="scientific">Turnera subulata</name>
    <dbReference type="NCBI Taxonomy" id="218843"/>
    <lineage>
        <taxon>Eukaryota</taxon>
        <taxon>Viridiplantae</taxon>
        <taxon>Streptophyta</taxon>
        <taxon>Embryophyta</taxon>
        <taxon>Tracheophyta</taxon>
        <taxon>Spermatophyta</taxon>
        <taxon>Magnoliopsida</taxon>
        <taxon>eudicotyledons</taxon>
        <taxon>Gunneridae</taxon>
        <taxon>Pentapetalae</taxon>
        <taxon>rosids</taxon>
        <taxon>fabids</taxon>
        <taxon>Malpighiales</taxon>
        <taxon>Passifloraceae</taxon>
        <taxon>Turnera</taxon>
    </lineage>
</organism>
<dbReference type="EMBL" id="JAKUCV010000140">
    <property type="protein sequence ID" value="KAJ4851077.1"/>
    <property type="molecule type" value="Genomic_DNA"/>
</dbReference>
<gene>
    <name evidence="2" type="ORF">Tsubulata_046724</name>
</gene>
<accession>A0A9Q0GLI6</accession>
<comment type="caution">
    <text evidence="2">The sequence shown here is derived from an EMBL/GenBank/DDBJ whole genome shotgun (WGS) entry which is preliminary data.</text>
</comment>
<evidence type="ECO:0008006" key="4">
    <source>
        <dbReference type="Google" id="ProtNLM"/>
    </source>
</evidence>